<dbReference type="PRINTS" id="PR00452">
    <property type="entry name" value="SH3DOMAIN"/>
</dbReference>
<dbReference type="GeneID" id="19893710"/>
<reference evidence="7" key="1">
    <citation type="journal article" date="2016" name="Nat. Commun.">
        <title>Genome analysis of three Pneumocystis species reveals adaptation mechanisms to life exclusively in mammalian hosts.</title>
        <authorList>
            <person name="Ma L."/>
            <person name="Chen Z."/>
            <person name="Huang D.W."/>
            <person name="Kutty G."/>
            <person name="Ishihara M."/>
            <person name="Wang H."/>
            <person name="Abouelleil A."/>
            <person name="Bishop L."/>
            <person name="Davey E."/>
            <person name="Deng R."/>
            <person name="Deng X."/>
            <person name="Fan L."/>
            <person name="Fantoni G."/>
            <person name="Fitzgerald M."/>
            <person name="Gogineni E."/>
            <person name="Goldberg J.M."/>
            <person name="Handley G."/>
            <person name="Hu X."/>
            <person name="Huber C."/>
            <person name="Jiao X."/>
            <person name="Jones K."/>
            <person name="Levin J.Z."/>
            <person name="Liu Y."/>
            <person name="Macdonald P."/>
            <person name="Melnikov A."/>
            <person name="Raley C."/>
            <person name="Sassi M."/>
            <person name="Sherman B.T."/>
            <person name="Song X."/>
            <person name="Sykes S."/>
            <person name="Tran B."/>
            <person name="Walsh L."/>
            <person name="Xia Y."/>
            <person name="Yang J."/>
            <person name="Young S."/>
            <person name="Zeng Q."/>
            <person name="Zheng X."/>
            <person name="Stephens R."/>
            <person name="Nusbaum C."/>
            <person name="Birren B.W."/>
            <person name="Azadi P."/>
            <person name="Lempicki R.A."/>
            <person name="Cuomo C.A."/>
            <person name="Kovacs J.A."/>
        </authorList>
    </citation>
    <scope>NUCLEOTIDE SEQUENCE [LARGE SCALE GENOMIC DNA]</scope>
    <source>
        <strain evidence="7">B123</strain>
    </source>
</reference>
<dbReference type="GO" id="GO:0043332">
    <property type="term" value="C:mating projection tip"/>
    <property type="evidence" value="ECO:0007669"/>
    <property type="project" value="EnsemblFungi"/>
</dbReference>
<evidence type="ECO:0000256" key="1">
    <source>
        <dbReference type="ARBA" id="ARBA00022443"/>
    </source>
</evidence>
<name>M7NS36_PNEMU</name>
<protein>
    <recommendedName>
        <fullName evidence="8">BAR domain-containing protein</fullName>
    </recommendedName>
</protein>
<dbReference type="OrthoDB" id="2159336at2759"/>
<dbReference type="FunFam" id="1.20.1270.60:FF:000048">
    <property type="entry name" value="BAR adaptor protein RVS167"/>
    <property type="match status" value="1"/>
</dbReference>
<dbReference type="GO" id="GO:0005516">
    <property type="term" value="F:calmodulin binding"/>
    <property type="evidence" value="ECO:0007669"/>
    <property type="project" value="EnsemblFungi"/>
</dbReference>
<dbReference type="VEuPathDB" id="FungiDB:PNEG_00012"/>
<dbReference type="GO" id="GO:0008092">
    <property type="term" value="F:cytoskeletal protein binding"/>
    <property type="evidence" value="ECO:0007669"/>
    <property type="project" value="EnsemblFungi"/>
</dbReference>
<dbReference type="HOGENOM" id="CLU_025518_0_1_1"/>
<evidence type="ECO:0000256" key="3">
    <source>
        <dbReference type="SAM" id="Coils"/>
    </source>
</evidence>
<dbReference type="SMART" id="SM00721">
    <property type="entry name" value="BAR"/>
    <property type="match status" value="1"/>
</dbReference>
<keyword evidence="1 2" id="KW-0728">SH3 domain</keyword>
<sequence>MSWKGFQKAVVRAPQQFKGKLNIGENTVDAAYTDVETQFKELEQKLRKLFNNTKKYVQSITDILNYQMEFAGIIEEIYKPITGKATEVENKSHEECSEAVEACQKYQTIVKELQETLTPELEMIESRIIGPTNELLSIISSIHKITEKRERKRLDYDRHRSNLKKLQDKKEKTLKDERALYSAENVVEHSTQEFEYYNTLLKEELPILFDLETNFIQPLFQNFYYIQLNIYYTLYEKMKRIDIGYFDLNTEIVEGFELKRNNIQEITEGLGIVKFTMSRRSRCISEFDNSKPTKLSPTLSHLESNTQSEELPSYYEVQNLRSYQSNCGNNIGESSNVNNKYSNIKKMPPPLPSKPTVLKGRQCAVALYDYEAQVEGDLSFKVGDRIEIIKRTENKNDWWTGKLNGVQGIFPGNYTVLE</sequence>
<dbReference type="GO" id="GO:0060988">
    <property type="term" value="P:lipid tube assembly"/>
    <property type="evidence" value="ECO:0007669"/>
    <property type="project" value="EnsemblFungi"/>
</dbReference>
<dbReference type="InterPro" id="IPR036028">
    <property type="entry name" value="SH3-like_dom_sf"/>
</dbReference>
<dbReference type="Pfam" id="PF03114">
    <property type="entry name" value="BAR"/>
    <property type="match status" value="1"/>
</dbReference>
<dbReference type="EMBL" id="AFWA02000005">
    <property type="protein sequence ID" value="EMR11568.1"/>
    <property type="molecule type" value="Genomic_DNA"/>
</dbReference>
<dbReference type="GO" id="GO:0006897">
    <property type="term" value="P:endocytosis"/>
    <property type="evidence" value="ECO:0007669"/>
    <property type="project" value="EnsemblFungi"/>
</dbReference>
<dbReference type="GO" id="GO:0110085">
    <property type="term" value="C:mitotic actomyosin contractile ring"/>
    <property type="evidence" value="ECO:0007669"/>
    <property type="project" value="EnsemblFungi"/>
</dbReference>
<dbReference type="GO" id="GO:1903475">
    <property type="term" value="P:mitotic actomyosin contractile ring assembly"/>
    <property type="evidence" value="ECO:0007669"/>
    <property type="project" value="EnsemblFungi"/>
</dbReference>
<dbReference type="SUPFAM" id="SSF50044">
    <property type="entry name" value="SH3-domain"/>
    <property type="match status" value="1"/>
</dbReference>
<evidence type="ECO:0000259" key="5">
    <source>
        <dbReference type="PROSITE" id="PS51021"/>
    </source>
</evidence>
<proteinExistence type="predicted"/>
<dbReference type="Gene3D" id="1.20.1270.60">
    <property type="entry name" value="Arfaptin homology (AH) domain/BAR domain"/>
    <property type="match status" value="1"/>
</dbReference>
<dbReference type="PROSITE" id="PS51021">
    <property type="entry name" value="BAR"/>
    <property type="match status" value="1"/>
</dbReference>
<keyword evidence="7" id="KW-1185">Reference proteome</keyword>
<comment type="caution">
    <text evidence="6">The sequence shown here is derived from an EMBL/GenBank/DDBJ whole genome shotgun (WGS) entry which is preliminary data.</text>
</comment>
<dbReference type="GO" id="GO:0030100">
    <property type="term" value="P:regulation of endocytosis"/>
    <property type="evidence" value="ECO:0007669"/>
    <property type="project" value="EnsemblFungi"/>
</dbReference>
<dbReference type="InterPro" id="IPR004148">
    <property type="entry name" value="BAR_dom"/>
</dbReference>
<dbReference type="SUPFAM" id="SSF103657">
    <property type="entry name" value="BAR/IMD domain-like"/>
    <property type="match status" value="1"/>
</dbReference>
<dbReference type="GO" id="GO:1990528">
    <property type="term" value="C:Rvs161p-Rvs167p complex"/>
    <property type="evidence" value="ECO:0007669"/>
    <property type="project" value="EnsemblFungi"/>
</dbReference>
<evidence type="ECO:0000313" key="6">
    <source>
        <dbReference type="EMBL" id="EMR11568.1"/>
    </source>
</evidence>
<dbReference type="Proteomes" id="UP000011958">
    <property type="component" value="Unassembled WGS sequence"/>
</dbReference>
<dbReference type="GO" id="GO:0007163">
    <property type="term" value="P:establishment or maintenance of cell polarity"/>
    <property type="evidence" value="ECO:0007669"/>
    <property type="project" value="EnsemblFungi"/>
</dbReference>
<dbReference type="GO" id="GO:0042802">
    <property type="term" value="F:identical protein binding"/>
    <property type="evidence" value="ECO:0007669"/>
    <property type="project" value="EnsemblFungi"/>
</dbReference>
<dbReference type="Gene3D" id="2.30.30.40">
    <property type="entry name" value="SH3 Domains"/>
    <property type="match status" value="1"/>
</dbReference>
<dbReference type="FunFam" id="2.30.30.40:FF:000100">
    <property type="entry name" value="SH3 domain-containing YSC84-like protein 1"/>
    <property type="match status" value="1"/>
</dbReference>
<dbReference type="GO" id="GO:0005934">
    <property type="term" value="C:cellular bud tip"/>
    <property type="evidence" value="ECO:0007669"/>
    <property type="project" value="EnsemblFungi"/>
</dbReference>
<evidence type="ECO:0000313" key="7">
    <source>
        <dbReference type="Proteomes" id="UP000011958"/>
    </source>
</evidence>
<feature type="coiled-coil region" evidence="3">
    <location>
        <begin position="149"/>
        <end position="176"/>
    </location>
</feature>
<dbReference type="GO" id="GO:0030479">
    <property type="term" value="C:actin cortical patch"/>
    <property type="evidence" value="ECO:0007669"/>
    <property type="project" value="EnsemblFungi"/>
</dbReference>
<dbReference type="CDD" id="cd07599">
    <property type="entry name" value="BAR_Rvs167p"/>
    <property type="match status" value="1"/>
</dbReference>
<dbReference type="SMART" id="SM00326">
    <property type="entry name" value="SH3"/>
    <property type="match status" value="1"/>
</dbReference>
<gene>
    <name evidence="6" type="ORF">PNEG_00012</name>
</gene>
<feature type="domain" description="BAR" evidence="5">
    <location>
        <begin position="17"/>
        <end position="254"/>
    </location>
</feature>
<dbReference type="GO" id="GO:0008289">
    <property type="term" value="F:lipid binding"/>
    <property type="evidence" value="ECO:0007669"/>
    <property type="project" value="EnsemblFungi"/>
</dbReference>
<dbReference type="PANTHER" id="PTHR47174">
    <property type="entry name" value="BRIDGING INTEGRATOR 3"/>
    <property type="match status" value="1"/>
</dbReference>
<dbReference type="Pfam" id="PF00018">
    <property type="entry name" value="SH3_1"/>
    <property type="match status" value="1"/>
</dbReference>
<dbReference type="RefSeq" id="XP_007871863.1">
    <property type="nucleotide sequence ID" value="XM_007873672.1"/>
</dbReference>
<dbReference type="PROSITE" id="PS50002">
    <property type="entry name" value="SH3"/>
    <property type="match status" value="1"/>
</dbReference>
<dbReference type="InterPro" id="IPR001452">
    <property type="entry name" value="SH3_domain"/>
</dbReference>
<feature type="domain" description="SH3" evidence="4">
    <location>
        <begin position="359"/>
        <end position="418"/>
    </location>
</feature>
<dbReference type="GO" id="GO:0097320">
    <property type="term" value="P:plasma membrane tubulation"/>
    <property type="evidence" value="ECO:0007669"/>
    <property type="project" value="EnsemblFungi"/>
</dbReference>
<dbReference type="GO" id="GO:0051666">
    <property type="term" value="P:actin cortical patch localization"/>
    <property type="evidence" value="ECO:0007669"/>
    <property type="project" value="EnsemblFungi"/>
</dbReference>
<dbReference type="eggNOG" id="KOG3771">
    <property type="taxonomic scope" value="Eukaryota"/>
</dbReference>
<dbReference type="InterPro" id="IPR046982">
    <property type="entry name" value="BIN3/RVS161-like"/>
</dbReference>
<dbReference type="GO" id="GO:0031097">
    <property type="term" value="C:medial cortex"/>
    <property type="evidence" value="ECO:0007669"/>
    <property type="project" value="EnsemblFungi"/>
</dbReference>
<dbReference type="STRING" id="1069680.M7NS36"/>
<accession>M7NS36</accession>
<dbReference type="AlphaFoldDB" id="M7NS36"/>
<dbReference type="OMA" id="QEYDYYN"/>
<evidence type="ECO:0008006" key="8">
    <source>
        <dbReference type="Google" id="ProtNLM"/>
    </source>
</evidence>
<dbReference type="GO" id="GO:0072741">
    <property type="term" value="P:protein localization to cell division site"/>
    <property type="evidence" value="ECO:0007669"/>
    <property type="project" value="EnsemblFungi"/>
</dbReference>
<dbReference type="PANTHER" id="PTHR47174:SF1">
    <property type="entry name" value="REDUCED VIABILITY UPON STARVATION PROTEIN 167"/>
    <property type="match status" value="1"/>
</dbReference>
<evidence type="ECO:0000256" key="2">
    <source>
        <dbReference type="PROSITE-ProRule" id="PRU00192"/>
    </source>
</evidence>
<evidence type="ECO:0000259" key="4">
    <source>
        <dbReference type="PROSITE" id="PS50002"/>
    </source>
</evidence>
<dbReference type="InterPro" id="IPR027267">
    <property type="entry name" value="AH/BAR_dom_sf"/>
</dbReference>
<keyword evidence="3" id="KW-0175">Coiled coil</keyword>
<organism evidence="6 7">
    <name type="scientific">Pneumocystis murina (strain B123)</name>
    <name type="common">Mouse pneumocystis pneumonia agent</name>
    <name type="synonym">Pneumocystis carinii f. sp. muris</name>
    <dbReference type="NCBI Taxonomy" id="1069680"/>
    <lineage>
        <taxon>Eukaryota</taxon>
        <taxon>Fungi</taxon>
        <taxon>Dikarya</taxon>
        <taxon>Ascomycota</taxon>
        <taxon>Taphrinomycotina</taxon>
        <taxon>Pneumocystomycetes</taxon>
        <taxon>Pneumocystaceae</taxon>
        <taxon>Pneumocystis</taxon>
    </lineage>
</organism>